<evidence type="ECO:0000256" key="11">
    <source>
        <dbReference type="ARBA" id="ARBA00023163"/>
    </source>
</evidence>
<comment type="function">
    <text evidence="1">May play a role in the aggregation of tegument proteins around nucleocapsids during virus morphogenesis.</text>
</comment>
<sequence>MDALLDEILGDGNGGVVVGQEVIMPPPPLPAPPAVLHTHLLEDLGFSEGPALLTDLDGWNEDLFSCLPTNADLYRDCRFLSTIPADVIAWGDAYIPDRTAINIRAHGRMRPPALPTDERGLVGYHDALVAFFGEELRAREPGYVRVLGNFCSALYRYIRASTRQLHRQSAMRGRARSLTDMLHAAVAERYYREAARLARTLLLHMYLSLVREVSWASYAEQVLRQDVFSRLRYDLQQERQLSCIFQPILFVHGAIDVGGASVPRDRLRAINHVRERLNLPLVRCSAVEEAGQPPTATPPFNSSRARSSGFLMLVIRAKLDAYSLAHPAAGLEVLRDHAYSRSANKANYGSSVEGMLDLSEETREVDVATSPPPVRVSLVPVGPGKTARASGPESGPHDVEPMDMEGVMDAMEAINDFDLSMLDDPPSPAIGAEVDTFNQGGFEVLDLADLEFEQMFVDALGIAGGRAHT</sequence>
<dbReference type="SMART" id="SM00814">
    <property type="entry name" value="Alpha_TIF"/>
    <property type="match status" value="1"/>
</dbReference>
<comment type="subcellular location">
    <subcellularLocation>
        <location evidence="2">Host nucleus</location>
    </subcellularLocation>
    <subcellularLocation>
        <location evidence="3">Virion tegument</location>
    </subcellularLocation>
</comment>
<proteinExistence type="inferred from homology"/>
<dbReference type="SUPFAM" id="SSF56548">
    <property type="entry name" value="Conserved core of transcriptional regulatory protein vp16"/>
    <property type="match status" value="1"/>
</dbReference>
<dbReference type="InterPro" id="IPR036538">
    <property type="entry name" value="Alpha_TIF_sf"/>
</dbReference>
<keyword evidence="10" id="KW-0238">DNA-binding</keyword>
<evidence type="ECO:0000256" key="9">
    <source>
        <dbReference type="ARBA" id="ARBA00023015"/>
    </source>
</evidence>
<dbReference type="GO" id="GO:0003677">
    <property type="term" value="F:DNA binding"/>
    <property type="evidence" value="ECO:0007669"/>
    <property type="project" value="UniProtKB-KW"/>
</dbReference>
<feature type="region of interest" description="Disordered" evidence="14">
    <location>
        <begin position="365"/>
        <end position="398"/>
    </location>
</feature>
<dbReference type="GO" id="GO:0019033">
    <property type="term" value="C:viral tegument"/>
    <property type="evidence" value="ECO:0007669"/>
    <property type="project" value="UniProtKB-SubCell"/>
</dbReference>
<dbReference type="InterPro" id="IPR021051">
    <property type="entry name" value="HSV_VP16_C"/>
</dbReference>
<evidence type="ECO:0000256" key="6">
    <source>
        <dbReference type="ARBA" id="ARBA00022562"/>
    </source>
</evidence>
<evidence type="ECO:0000256" key="7">
    <source>
        <dbReference type="ARBA" id="ARBA00022580"/>
    </source>
</evidence>
<keyword evidence="6" id="KW-1048">Host nucleus</keyword>
<evidence type="ECO:0000256" key="4">
    <source>
        <dbReference type="ARBA" id="ARBA00010001"/>
    </source>
</evidence>
<keyword evidence="5" id="KW-0597">Phosphoprotein</keyword>
<evidence type="ECO:0000256" key="8">
    <source>
        <dbReference type="ARBA" id="ARBA00022844"/>
    </source>
</evidence>
<evidence type="ECO:0000256" key="3">
    <source>
        <dbReference type="ARBA" id="ARBA00004535"/>
    </source>
</evidence>
<feature type="compositionally biased region" description="Low complexity" evidence="14">
    <location>
        <begin position="375"/>
        <end position="384"/>
    </location>
</feature>
<keyword evidence="11" id="KW-0804">Transcription</keyword>
<dbReference type="Gene3D" id="1.10.1290.10">
    <property type="entry name" value="Alpha trans-inducing (Alpha-TIF)"/>
    <property type="match status" value="1"/>
</dbReference>
<comment type="similarity">
    <text evidence="4">Belongs to the herpesviridae tegument protein VP16 protein family.</text>
</comment>
<dbReference type="GO" id="GO:0042025">
    <property type="term" value="C:host cell nucleus"/>
    <property type="evidence" value="ECO:0007669"/>
    <property type="project" value="UniProtKB-SubCell"/>
</dbReference>
<keyword evidence="7" id="KW-0920">Virion tegument</keyword>
<evidence type="ECO:0000256" key="2">
    <source>
        <dbReference type="ARBA" id="ARBA00004147"/>
    </source>
</evidence>
<evidence type="ECO:0000256" key="12">
    <source>
        <dbReference type="ARBA" id="ARBA00030037"/>
    </source>
</evidence>
<protein>
    <recommendedName>
        <fullName evidence="12">Alpha trans-inducing protein</fullName>
    </recommendedName>
    <alternativeName>
        <fullName evidence="13">Alpha-TIF</fullName>
    </alternativeName>
</protein>
<dbReference type="Pfam" id="PF02232">
    <property type="entry name" value="Alpha_TIF"/>
    <property type="match status" value="1"/>
</dbReference>
<organism evidence="16">
    <name type="scientific">Bovine alphaherpesvirus 2</name>
    <dbReference type="NCBI Taxonomy" id="10295"/>
    <lineage>
        <taxon>Viruses</taxon>
        <taxon>Duplodnaviria</taxon>
        <taxon>Heunggongvirae</taxon>
        <taxon>Peploviricota</taxon>
        <taxon>Herviviricetes</taxon>
        <taxon>Herpesvirales</taxon>
        <taxon>Orthoherpesviridae</taxon>
        <taxon>Alphaherpesvirinae</taxon>
        <taxon>Simplexvirus</taxon>
        <taxon>Simplexvirus bovinealpha2</taxon>
    </lineage>
</organism>
<evidence type="ECO:0000256" key="13">
    <source>
        <dbReference type="ARBA" id="ARBA00033186"/>
    </source>
</evidence>
<evidence type="ECO:0000256" key="5">
    <source>
        <dbReference type="ARBA" id="ARBA00022553"/>
    </source>
</evidence>
<accession>A0A7T1P5A2</accession>
<keyword evidence="8" id="KW-0946">Virion</keyword>
<name>A0A7T1P5A2_9ALPH</name>
<evidence type="ECO:0000256" key="10">
    <source>
        <dbReference type="ARBA" id="ARBA00023125"/>
    </source>
</evidence>
<reference evidence="16" key="1">
    <citation type="journal article" date="2020" name="Arch.">
        <title>Full genome sequence of bovine alphaherpesvirus 2 (BoHV-2).</title>
        <authorList>
            <person name="Pfaff F."/>
            <person name="Neubauer-Juric A."/>
            <person name="Krebs S."/>
            <person name="Hauser A."/>
            <person name="Singer S."/>
            <person name="Blum H."/>
            <person name="Hoffmann B."/>
        </authorList>
    </citation>
    <scope>NUCLEOTIDE SEQUENCE</scope>
    <source>
        <strain evidence="16">Riems 8/85</strain>
    </source>
</reference>
<dbReference type="Pfam" id="PF12149">
    <property type="entry name" value="HSV_VP16_C"/>
    <property type="match status" value="1"/>
</dbReference>
<evidence type="ECO:0000259" key="15">
    <source>
        <dbReference type="Pfam" id="PF12149"/>
    </source>
</evidence>
<evidence type="ECO:0000313" key="16">
    <source>
        <dbReference type="EMBL" id="QPO25257.1"/>
    </source>
</evidence>
<dbReference type="Proteomes" id="UP001147787">
    <property type="component" value="Segment"/>
</dbReference>
<feature type="domain" description="Herpes simplex virus Tegument protein VP16 C-terminal" evidence="15">
    <location>
        <begin position="445"/>
        <end position="462"/>
    </location>
</feature>
<dbReference type="InterPro" id="IPR003174">
    <property type="entry name" value="Alpha_TIF"/>
</dbReference>
<dbReference type="EMBL" id="MT862164">
    <property type="protein sequence ID" value="QPO25257.1"/>
    <property type="molecule type" value="Genomic_DNA"/>
</dbReference>
<evidence type="ECO:0000256" key="14">
    <source>
        <dbReference type="SAM" id="MobiDB-lite"/>
    </source>
</evidence>
<evidence type="ECO:0000256" key="1">
    <source>
        <dbReference type="ARBA" id="ARBA00002794"/>
    </source>
</evidence>
<keyword evidence="9" id="KW-0805">Transcription regulation</keyword>
<dbReference type="GO" id="GO:0006355">
    <property type="term" value="P:regulation of DNA-templated transcription"/>
    <property type="evidence" value="ECO:0007669"/>
    <property type="project" value="InterPro"/>
</dbReference>
<gene>
    <name evidence="16" type="primary">UL48</name>
</gene>